<dbReference type="EMBL" id="JANBPK010001570">
    <property type="protein sequence ID" value="KAJ2921631.1"/>
    <property type="molecule type" value="Genomic_DNA"/>
</dbReference>
<comment type="caution">
    <text evidence="2">The sequence shown here is derived from an EMBL/GenBank/DDBJ whole genome shotgun (WGS) entry which is preliminary data.</text>
</comment>
<evidence type="ECO:0000313" key="3">
    <source>
        <dbReference type="Proteomes" id="UP001140091"/>
    </source>
</evidence>
<gene>
    <name evidence="2" type="ORF">H1R20_g15462</name>
</gene>
<feature type="region of interest" description="Disordered" evidence="1">
    <location>
        <begin position="1"/>
        <end position="24"/>
    </location>
</feature>
<name>A0A9W8IRB8_9AGAR</name>
<evidence type="ECO:0000256" key="1">
    <source>
        <dbReference type="SAM" id="MobiDB-lite"/>
    </source>
</evidence>
<evidence type="ECO:0000313" key="2">
    <source>
        <dbReference type="EMBL" id="KAJ2921631.1"/>
    </source>
</evidence>
<dbReference type="AlphaFoldDB" id="A0A9W8IRB8"/>
<dbReference type="Proteomes" id="UP001140091">
    <property type="component" value="Unassembled WGS sequence"/>
</dbReference>
<protein>
    <submittedName>
        <fullName evidence="2">Uncharacterized protein</fullName>
    </submittedName>
</protein>
<keyword evidence="3" id="KW-1185">Reference proteome</keyword>
<reference evidence="2" key="1">
    <citation type="submission" date="2022-06" db="EMBL/GenBank/DDBJ databases">
        <title>Genome Sequence of Candolleomyces eurysporus.</title>
        <authorList>
            <person name="Buettner E."/>
        </authorList>
    </citation>
    <scope>NUCLEOTIDE SEQUENCE</scope>
    <source>
        <strain evidence="2">VTCC 930004</strain>
    </source>
</reference>
<feature type="region of interest" description="Disordered" evidence="1">
    <location>
        <begin position="39"/>
        <end position="78"/>
    </location>
</feature>
<accession>A0A9W8IRB8</accession>
<organism evidence="2 3">
    <name type="scientific">Candolleomyces eurysporus</name>
    <dbReference type="NCBI Taxonomy" id="2828524"/>
    <lineage>
        <taxon>Eukaryota</taxon>
        <taxon>Fungi</taxon>
        <taxon>Dikarya</taxon>
        <taxon>Basidiomycota</taxon>
        <taxon>Agaricomycotina</taxon>
        <taxon>Agaricomycetes</taxon>
        <taxon>Agaricomycetidae</taxon>
        <taxon>Agaricales</taxon>
        <taxon>Agaricineae</taxon>
        <taxon>Psathyrellaceae</taxon>
        <taxon>Candolleomyces</taxon>
    </lineage>
</organism>
<sequence length="78" mass="8360">MKTRNSSRTVATVTSEPGPSKWPGRRLEVEETAVQDDFAGSVNDTPAILPPPPTVPQRKPKGKGKAKETATDTSTFLP</sequence>
<proteinExistence type="predicted"/>
<feature type="compositionally biased region" description="Polar residues" evidence="1">
    <location>
        <begin position="1"/>
        <end position="17"/>
    </location>
</feature>
<feature type="non-terminal residue" evidence="2">
    <location>
        <position position="78"/>
    </location>
</feature>